<dbReference type="InterPro" id="IPR017517">
    <property type="entry name" value="Maleyloyr_isom"/>
</dbReference>
<dbReference type="AlphaFoldDB" id="A0A7Y9FCK0"/>
<evidence type="ECO:0000313" key="3">
    <source>
        <dbReference type="EMBL" id="NYD84760.1"/>
    </source>
</evidence>
<name>A0A7Y9FCK0_9CELL</name>
<reference evidence="2 5" key="2">
    <citation type="submission" date="2021-01" db="EMBL/GenBank/DDBJ databases">
        <title>Whole genome shotgun sequence of Cellulomonas oligotrophica NBRC 109435.</title>
        <authorList>
            <person name="Komaki H."/>
            <person name="Tamura T."/>
        </authorList>
    </citation>
    <scope>NUCLEOTIDE SEQUENCE [LARGE SCALE GENOMIC DNA]</scope>
    <source>
        <strain evidence="2 5">NBRC 109435</strain>
    </source>
</reference>
<evidence type="ECO:0000313" key="2">
    <source>
        <dbReference type="EMBL" id="GIG31827.1"/>
    </source>
</evidence>
<protein>
    <submittedName>
        <fullName evidence="3">Uncharacterized protein (TIGR03083 family)</fullName>
    </submittedName>
</protein>
<dbReference type="InterPro" id="IPR024344">
    <property type="entry name" value="MDMPI_metal-binding"/>
</dbReference>
<evidence type="ECO:0000259" key="1">
    <source>
        <dbReference type="Pfam" id="PF11716"/>
    </source>
</evidence>
<proteinExistence type="predicted"/>
<accession>A0A7Y9FCK0</accession>
<dbReference type="NCBIfam" id="TIGR03083">
    <property type="entry name" value="maleylpyruvate isomerase family mycothiol-dependent enzyme"/>
    <property type="match status" value="1"/>
</dbReference>
<dbReference type="EMBL" id="BONN01000002">
    <property type="protein sequence ID" value="GIG31827.1"/>
    <property type="molecule type" value="Genomic_DNA"/>
</dbReference>
<dbReference type="EMBL" id="JACCBK010000001">
    <property type="protein sequence ID" value="NYD84760.1"/>
    <property type="molecule type" value="Genomic_DNA"/>
</dbReference>
<evidence type="ECO:0000313" key="4">
    <source>
        <dbReference type="Proteomes" id="UP000577956"/>
    </source>
</evidence>
<gene>
    <name evidence="3" type="ORF">BKA21_000309</name>
    <name evidence="2" type="ORF">Col01nite_09860</name>
</gene>
<reference evidence="3 4" key="1">
    <citation type="submission" date="2020-07" db="EMBL/GenBank/DDBJ databases">
        <title>Sequencing the genomes of 1000 actinobacteria strains.</title>
        <authorList>
            <person name="Klenk H.-P."/>
        </authorList>
    </citation>
    <scope>NUCLEOTIDE SEQUENCE [LARGE SCALE GENOMIC DNA]</scope>
    <source>
        <strain evidence="3 4">DSM 24482</strain>
    </source>
</reference>
<organism evidence="3 4">
    <name type="scientific">Cellulomonas oligotrophica</name>
    <dbReference type="NCBI Taxonomy" id="931536"/>
    <lineage>
        <taxon>Bacteria</taxon>
        <taxon>Bacillati</taxon>
        <taxon>Actinomycetota</taxon>
        <taxon>Actinomycetes</taxon>
        <taxon>Micrococcales</taxon>
        <taxon>Cellulomonadaceae</taxon>
        <taxon>Cellulomonas</taxon>
    </lineage>
</organism>
<sequence length="225" mass="23765">MPPWTSPDPLWEAVVAERARLLADLEHLTPDQWATPSMCGRWSVEDVVAHLTAAASTGRWAWVRSIVGARFDPDVHNDRRLAEHRGPTPDRTLDAFRQAVPSRVAAIGDVWAWLGEVVVHSADVREPLGITTVPAPAAVEAVAAGYARRDFAVRSRTVARGLALVADDGGFRTGDGPVVRGTTLDLVLAMAGRPAAVGRLTGDGVPELAARVTGAVAAGDPPRGA</sequence>
<dbReference type="InterPro" id="IPR034660">
    <property type="entry name" value="DinB/YfiT-like"/>
</dbReference>
<dbReference type="Proteomes" id="UP000618382">
    <property type="component" value="Unassembled WGS sequence"/>
</dbReference>
<comment type="caution">
    <text evidence="3">The sequence shown here is derived from an EMBL/GenBank/DDBJ whole genome shotgun (WGS) entry which is preliminary data.</text>
</comment>
<dbReference type="SUPFAM" id="SSF109854">
    <property type="entry name" value="DinB/YfiT-like putative metalloenzymes"/>
    <property type="match status" value="1"/>
</dbReference>
<dbReference type="RefSeq" id="WP_140458939.1">
    <property type="nucleotide sequence ID" value="NZ_BAABFI010000003.1"/>
</dbReference>
<keyword evidence="5" id="KW-1185">Reference proteome</keyword>
<dbReference type="Pfam" id="PF11716">
    <property type="entry name" value="MDMPI_N"/>
    <property type="match status" value="1"/>
</dbReference>
<dbReference type="Proteomes" id="UP000577956">
    <property type="component" value="Unassembled WGS sequence"/>
</dbReference>
<evidence type="ECO:0000313" key="5">
    <source>
        <dbReference type="Proteomes" id="UP000618382"/>
    </source>
</evidence>
<feature type="domain" description="Mycothiol-dependent maleylpyruvate isomerase metal-binding" evidence="1">
    <location>
        <begin position="16"/>
        <end position="116"/>
    </location>
</feature>
<dbReference type="Gene3D" id="1.20.120.450">
    <property type="entry name" value="dinb family like domain"/>
    <property type="match status" value="1"/>
</dbReference>
<dbReference type="GO" id="GO:0046872">
    <property type="term" value="F:metal ion binding"/>
    <property type="evidence" value="ECO:0007669"/>
    <property type="project" value="InterPro"/>
</dbReference>